<reference evidence="7 8" key="1">
    <citation type="submission" date="2020-09" db="EMBL/GenBank/DDBJ databases">
        <title>Roseomonas.</title>
        <authorList>
            <person name="Zhu W."/>
        </authorList>
    </citation>
    <scope>NUCLEOTIDE SEQUENCE [LARGE SCALE GENOMIC DNA]</scope>
    <source>
        <strain evidence="7 8">573</strain>
    </source>
</reference>
<evidence type="ECO:0000256" key="5">
    <source>
        <dbReference type="ARBA" id="ARBA00022840"/>
    </source>
</evidence>
<dbReference type="InterPro" id="IPR017871">
    <property type="entry name" value="ABC_transporter-like_CS"/>
</dbReference>
<dbReference type="InterPro" id="IPR003439">
    <property type="entry name" value="ABC_transporter-like_ATP-bd"/>
</dbReference>
<evidence type="ECO:0000313" key="8">
    <source>
        <dbReference type="Proteomes" id="UP001518989"/>
    </source>
</evidence>
<dbReference type="Pfam" id="PF08352">
    <property type="entry name" value="oligo_HPY"/>
    <property type="match status" value="2"/>
</dbReference>
<dbReference type="Proteomes" id="UP001518989">
    <property type="component" value="Unassembled WGS sequence"/>
</dbReference>
<dbReference type="NCBIfam" id="NF007739">
    <property type="entry name" value="PRK10419.1"/>
    <property type="match status" value="2"/>
</dbReference>
<dbReference type="InterPro" id="IPR013563">
    <property type="entry name" value="Oligopep_ABC_C"/>
</dbReference>
<dbReference type="CDD" id="cd03257">
    <property type="entry name" value="ABC_NikE_OppD_transporters"/>
    <property type="match status" value="2"/>
</dbReference>
<dbReference type="EMBL" id="JACTNG010000001">
    <property type="protein sequence ID" value="MBO1077700.1"/>
    <property type="molecule type" value="Genomic_DNA"/>
</dbReference>
<organism evidence="7 8">
    <name type="scientific">Roseomonas haemaphysalidis</name>
    <dbReference type="NCBI Taxonomy" id="2768162"/>
    <lineage>
        <taxon>Bacteria</taxon>
        <taxon>Pseudomonadati</taxon>
        <taxon>Pseudomonadota</taxon>
        <taxon>Alphaproteobacteria</taxon>
        <taxon>Acetobacterales</taxon>
        <taxon>Roseomonadaceae</taxon>
        <taxon>Roseomonas</taxon>
    </lineage>
</organism>
<feature type="domain" description="ABC transporter" evidence="6">
    <location>
        <begin position="9"/>
        <end position="254"/>
    </location>
</feature>
<evidence type="ECO:0000256" key="1">
    <source>
        <dbReference type="ARBA" id="ARBA00004417"/>
    </source>
</evidence>
<evidence type="ECO:0000256" key="4">
    <source>
        <dbReference type="ARBA" id="ARBA00022741"/>
    </source>
</evidence>
<accession>A0ABS3KJS8</accession>
<name>A0ABS3KJS8_9PROT</name>
<keyword evidence="4" id="KW-0547">Nucleotide-binding</keyword>
<sequence length="549" mass="59660">MAEPESDVLDLRDLRVEIGAVRAVRGVSLRIARGEVLGLVGESGSGKSMTALSIAGLTPAAARISVGHLSVAGQVLARTTPAEWRRLRRDVVGFVFQNAMRALNPRLTVGALIREALPAGEQDAVTAHRRALALMEDVGIDRARDRLSQYPHELSGGLAQRVVIALALARRPKLLIADEPTTALDVSVQAQILDLIDRLRREHGLGVLLVSHDLEVIGDRADRVAVMYAGEIVEAGPCRDVIGRPSHDYTRSLLAATPGRLIADRAEQVAPAPRPRSRPLAEAVGVSRSFAAGGLRLPWRPARRRDAVRDVTVTVRPGESLGIVGESGSGKTTLARMLVGLETPDTGDIRFDGREVRGLDAAEKAGWRRDVQFIFQDNAAALDPRHTIGHSILEPLSLRSLSRAEQDARLRKVLEEVSLPAGFATRRPHQLSGGQRQRVGIARALISDPRLIIADEPVSALDVSVQAVIMKLLNRLRAQRGISYVVISHDIGVIRYLCDRIAVMRHGQVVEAGDTLQVLDDPQHAYTRNLLDAVPGTMLRRHLDRMPTA</sequence>
<keyword evidence="8" id="KW-1185">Reference proteome</keyword>
<dbReference type="InterPro" id="IPR003593">
    <property type="entry name" value="AAA+_ATPase"/>
</dbReference>
<keyword evidence="3" id="KW-0813">Transport</keyword>
<dbReference type="SUPFAM" id="SSF52540">
    <property type="entry name" value="P-loop containing nucleoside triphosphate hydrolases"/>
    <property type="match status" value="2"/>
</dbReference>
<dbReference type="Pfam" id="PF00005">
    <property type="entry name" value="ABC_tran"/>
    <property type="match status" value="2"/>
</dbReference>
<dbReference type="PANTHER" id="PTHR43776:SF7">
    <property type="entry name" value="D,D-DIPEPTIDE TRANSPORT ATP-BINDING PROTEIN DDPF-RELATED"/>
    <property type="match status" value="1"/>
</dbReference>
<evidence type="ECO:0000259" key="6">
    <source>
        <dbReference type="PROSITE" id="PS50893"/>
    </source>
</evidence>
<evidence type="ECO:0000256" key="2">
    <source>
        <dbReference type="ARBA" id="ARBA00005417"/>
    </source>
</evidence>
<feature type="domain" description="ABC transporter" evidence="6">
    <location>
        <begin position="281"/>
        <end position="531"/>
    </location>
</feature>
<dbReference type="Gene3D" id="3.40.50.300">
    <property type="entry name" value="P-loop containing nucleotide triphosphate hydrolases"/>
    <property type="match status" value="2"/>
</dbReference>
<proteinExistence type="inferred from homology"/>
<keyword evidence="5 7" id="KW-0067">ATP-binding</keyword>
<gene>
    <name evidence="7" type="ORF">IAI61_01560</name>
</gene>
<dbReference type="GO" id="GO:0005524">
    <property type="term" value="F:ATP binding"/>
    <property type="evidence" value="ECO:0007669"/>
    <property type="project" value="UniProtKB-KW"/>
</dbReference>
<dbReference type="RefSeq" id="WP_207415107.1">
    <property type="nucleotide sequence ID" value="NZ_CP061177.1"/>
</dbReference>
<dbReference type="PROSITE" id="PS00211">
    <property type="entry name" value="ABC_TRANSPORTER_1"/>
    <property type="match status" value="1"/>
</dbReference>
<comment type="caution">
    <text evidence="7">The sequence shown here is derived from an EMBL/GenBank/DDBJ whole genome shotgun (WGS) entry which is preliminary data.</text>
</comment>
<comment type="similarity">
    <text evidence="2">Belongs to the ABC transporter superfamily.</text>
</comment>
<dbReference type="NCBIfam" id="NF008453">
    <property type="entry name" value="PRK11308.1"/>
    <property type="match status" value="2"/>
</dbReference>
<evidence type="ECO:0000256" key="3">
    <source>
        <dbReference type="ARBA" id="ARBA00022448"/>
    </source>
</evidence>
<dbReference type="PANTHER" id="PTHR43776">
    <property type="entry name" value="TRANSPORT ATP-BINDING PROTEIN"/>
    <property type="match status" value="1"/>
</dbReference>
<dbReference type="InterPro" id="IPR050319">
    <property type="entry name" value="ABC_transp_ATP-bind"/>
</dbReference>
<comment type="subcellular location">
    <subcellularLocation>
        <location evidence="1">Cell inner membrane</location>
        <topology evidence="1">Peripheral membrane protein</topology>
    </subcellularLocation>
</comment>
<protein>
    <submittedName>
        <fullName evidence="7">ABC transporter ATP-binding protein</fullName>
    </submittedName>
</protein>
<evidence type="ECO:0000313" key="7">
    <source>
        <dbReference type="EMBL" id="MBO1077700.1"/>
    </source>
</evidence>
<dbReference type="PROSITE" id="PS50893">
    <property type="entry name" value="ABC_TRANSPORTER_2"/>
    <property type="match status" value="2"/>
</dbReference>
<dbReference type="InterPro" id="IPR027417">
    <property type="entry name" value="P-loop_NTPase"/>
</dbReference>
<dbReference type="SMART" id="SM00382">
    <property type="entry name" value="AAA"/>
    <property type="match status" value="2"/>
</dbReference>